<keyword evidence="1" id="KW-0472">Membrane</keyword>
<feature type="transmembrane region" description="Helical" evidence="1">
    <location>
        <begin position="140"/>
        <end position="160"/>
    </location>
</feature>
<evidence type="ECO:0000313" key="2">
    <source>
        <dbReference type="EMBL" id="VEL22434.1"/>
    </source>
</evidence>
<keyword evidence="1" id="KW-1133">Transmembrane helix</keyword>
<keyword evidence="1" id="KW-0812">Transmembrane</keyword>
<reference evidence="2" key="1">
    <citation type="submission" date="2018-11" db="EMBL/GenBank/DDBJ databases">
        <authorList>
            <consortium name="Pathogen Informatics"/>
        </authorList>
    </citation>
    <scope>NUCLEOTIDE SEQUENCE</scope>
</reference>
<evidence type="ECO:0000313" key="3">
    <source>
        <dbReference type="Proteomes" id="UP000784294"/>
    </source>
</evidence>
<organism evidence="2 3">
    <name type="scientific">Protopolystoma xenopodis</name>
    <dbReference type="NCBI Taxonomy" id="117903"/>
    <lineage>
        <taxon>Eukaryota</taxon>
        <taxon>Metazoa</taxon>
        <taxon>Spiralia</taxon>
        <taxon>Lophotrochozoa</taxon>
        <taxon>Platyhelminthes</taxon>
        <taxon>Monogenea</taxon>
        <taxon>Polyopisthocotylea</taxon>
        <taxon>Polystomatidea</taxon>
        <taxon>Polystomatidae</taxon>
        <taxon>Protopolystoma</taxon>
    </lineage>
</organism>
<sequence>MKRGYFAQFSLFSADLRRRAGSPDLVDLAEGQSIDPIDVDNPDRWVVRTRAPLKSISSIESEEEPMPVTPTSGQDIAAADEAEVFSLPEQTRVGRCNAVCVARHRYGEGQKLKRDPREQFREEVITITNKLQEASMKRRYLFISPTASLTLLYAFMLLVVKSPSRLPKYVTHYYINKWTRGEI</sequence>
<dbReference type="OrthoDB" id="10072266at2759"/>
<dbReference type="EMBL" id="CAAALY010056385">
    <property type="protein sequence ID" value="VEL22434.1"/>
    <property type="molecule type" value="Genomic_DNA"/>
</dbReference>
<gene>
    <name evidence="2" type="ORF">PXEA_LOCUS15874</name>
</gene>
<proteinExistence type="predicted"/>
<protein>
    <submittedName>
        <fullName evidence="2">Uncharacterized protein</fullName>
    </submittedName>
</protein>
<evidence type="ECO:0000256" key="1">
    <source>
        <dbReference type="SAM" id="Phobius"/>
    </source>
</evidence>
<accession>A0A448WX55</accession>
<dbReference type="Gene3D" id="2.30.30.40">
    <property type="entry name" value="SH3 Domains"/>
    <property type="match status" value="1"/>
</dbReference>
<keyword evidence="3" id="KW-1185">Reference proteome</keyword>
<dbReference type="AlphaFoldDB" id="A0A448WX55"/>
<comment type="caution">
    <text evidence="2">The sequence shown here is derived from an EMBL/GenBank/DDBJ whole genome shotgun (WGS) entry which is preliminary data.</text>
</comment>
<dbReference type="Proteomes" id="UP000784294">
    <property type="component" value="Unassembled WGS sequence"/>
</dbReference>
<name>A0A448WX55_9PLAT</name>